<dbReference type="OrthoDB" id="1698697at2759"/>
<protein>
    <submittedName>
        <fullName evidence="2">U4/U6 small nuclear ribonucleoprotein Prp3</fullName>
    </submittedName>
</protein>
<keyword evidence="2" id="KW-0687">Ribonucleoprotein</keyword>
<reference evidence="2 3" key="1">
    <citation type="submission" date="2020-06" db="EMBL/GenBank/DDBJ databases">
        <title>Transcriptomic and genomic resources for Thalictrum thalictroides and T. hernandezii: Facilitating candidate gene discovery in an emerging model plant lineage.</title>
        <authorList>
            <person name="Arias T."/>
            <person name="Riano-Pachon D.M."/>
            <person name="Di Stilio V.S."/>
        </authorList>
    </citation>
    <scope>NUCLEOTIDE SEQUENCE [LARGE SCALE GENOMIC DNA]</scope>
    <source>
        <strain evidence="3">cv. WT478/WT964</strain>
        <tissue evidence="2">Leaves</tissue>
    </source>
</reference>
<dbReference type="InterPro" id="IPR027104">
    <property type="entry name" value="Prp3"/>
</dbReference>
<dbReference type="GO" id="GO:0000398">
    <property type="term" value="P:mRNA splicing, via spliceosome"/>
    <property type="evidence" value="ECO:0007669"/>
    <property type="project" value="InterPro"/>
</dbReference>
<name>A0A7J6V219_THATH</name>
<evidence type="ECO:0000313" key="2">
    <source>
        <dbReference type="EMBL" id="KAF5179044.1"/>
    </source>
</evidence>
<evidence type="ECO:0000313" key="3">
    <source>
        <dbReference type="Proteomes" id="UP000554482"/>
    </source>
</evidence>
<gene>
    <name evidence="2" type="ORF">FRX31_031370</name>
</gene>
<sequence>KERKLFEDPNTLETIVFVYKINDLSHPQTRFKVDVNAQENRLTGCVVIAEGMSLVALEGGSKPIKRYGKLMLKRINWAAAVVDETDGDENQDRLVKNCVLVWQGSVAKPSFNKFLVHQCRTEVAARKVFSDAGVAYYWDLAVNFTDDQI</sequence>
<dbReference type="Proteomes" id="UP000554482">
    <property type="component" value="Unassembled WGS sequence"/>
</dbReference>
<comment type="caution">
    <text evidence="2">The sequence shown here is derived from an EMBL/GenBank/DDBJ whole genome shotgun (WGS) entry which is preliminary data.</text>
</comment>
<evidence type="ECO:0000259" key="1">
    <source>
        <dbReference type="Pfam" id="PF06544"/>
    </source>
</evidence>
<dbReference type="InterPro" id="IPR010541">
    <property type="entry name" value="Prp3_C"/>
</dbReference>
<feature type="non-terminal residue" evidence="2">
    <location>
        <position position="1"/>
    </location>
</feature>
<dbReference type="AlphaFoldDB" id="A0A7J6V219"/>
<accession>A0A7J6V219</accession>
<proteinExistence type="predicted"/>
<dbReference type="EMBL" id="JABWDY010039277">
    <property type="protein sequence ID" value="KAF5179044.1"/>
    <property type="molecule type" value="Genomic_DNA"/>
</dbReference>
<organism evidence="2 3">
    <name type="scientific">Thalictrum thalictroides</name>
    <name type="common">Rue-anemone</name>
    <name type="synonym">Anemone thalictroides</name>
    <dbReference type="NCBI Taxonomy" id="46969"/>
    <lineage>
        <taxon>Eukaryota</taxon>
        <taxon>Viridiplantae</taxon>
        <taxon>Streptophyta</taxon>
        <taxon>Embryophyta</taxon>
        <taxon>Tracheophyta</taxon>
        <taxon>Spermatophyta</taxon>
        <taxon>Magnoliopsida</taxon>
        <taxon>Ranunculales</taxon>
        <taxon>Ranunculaceae</taxon>
        <taxon>Thalictroideae</taxon>
        <taxon>Thalictrum</taxon>
    </lineage>
</organism>
<dbReference type="PANTHER" id="PTHR14212:SF0">
    <property type="entry name" value="U4_U6 SMALL NUCLEAR RIBONUCLEOPROTEIN PRP3"/>
    <property type="match status" value="1"/>
</dbReference>
<dbReference type="PANTHER" id="PTHR14212">
    <property type="entry name" value="U4/U6-ASSOCIATED RNA SPLICING FACTOR-RELATED"/>
    <property type="match status" value="1"/>
</dbReference>
<dbReference type="Pfam" id="PF06544">
    <property type="entry name" value="Prp3_C"/>
    <property type="match status" value="1"/>
</dbReference>
<keyword evidence="3" id="KW-1185">Reference proteome</keyword>
<feature type="domain" description="Small nuclear ribonucleoprotein Prp3 C-terminal" evidence="1">
    <location>
        <begin position="18"/>
        <end position="141"/>
    </location>
</feature>
<dbReference type="GO" id="GO:0046540">
    <property type="term" value="C:U4/U6 x U5 tri-snRNP complex"/>
    <property type="evidence" value="ECO:0007669"/>
    <property type="project" value="InterPro"/>
</dbReference>
<dbReference type="CDD" id="cd24162">
    <property type="entry name" value="Prp3_C"/>
    <property type="match status" value="1"/>
</dbReference>